<evidence type="ECO:0000313" key="2">
    <source>
        <dbReference type="Proteomes" id="UP001631969"/>
    </source>
</evidence>
<protein>
    <submittedName>
        <fullName evidence="1">Uncharacterized protein</fullName>
    </submittedName>
</protein>
<organism evidence="1 2">
    <name type="scientific">Paenibacillus mesotrionivorans</name>
    <dbReference type="NCBI Taxonomy" id="3160968"/>
    <lineage>
        <taxon>Bacteria</taxon>
        <taxon>Bacillati</taxon>
        <taxon>Bacillota</taxon>
        <taxon>Bacilli</taxon>
        <taxon>Bacillales</taxon>
        <taxon>Paenibacillaceae</taxon>
        <taxon>Paenibacillus</taxon>
    </lineage>
</organism>
<comment type="caution">
    <text evidence="1">The sequence shown here is derived from an EMBL/GenBank/DDBJ whole genome shotgun (WGS) entry which is preliminary data.</text>
</comment>
<evidence type="ECO:0000313" key="1">
    <source>
        <dbReference type="EMBL" id="MFM9327812.1"/>
    </source>
</evidence>
<dbReference type="EMBL" id="JBJURJ010000003">
    <property type="protein sequence ID" value="MFM9327812.1"/>
    <property type="molecule type" value="Genomic_DNA"/>
</dbReference>
<keyword evidence="2" id="KW-1185">Reference proteome</keyword>
<accession>A0ACC7NXM9</accession>
<gene>
    <name evidence="1" type="ORF">ACI1P1_05790</name>
</gene>
<sequence length="47" mass="5438">MSSNTVREEARKIQEASGKLQHMTTESDIKNELEKIRQYCTAIEARI</sequence>
<proteinExistence type="predicted"/>
<name>A0ACC7NXM9_9BACL</name>
<dbReference type="Proteomes" id="UP001631969">
    <property type="component" value="Unassembled WGS sequence"/>
</dbReference>
<reference evidence="1" key="1">
    <citation type="submission" date="2024-12" db="EMBL/GenBank/DDBJ databases">
        <authorList>
            <person name="Wu N."/>
        </authorList>
    </citation>
    <scope>NUCLEOTIDE SEQUENCE</scope>
    <source>
        <strain evidence="1">P15</strain>
    </source>
</reference>